<name>A0A543DNS0_9PSEU</name>
<keyword evidence="4" id="KW-1185">Reference proteome</keyword>
<dbReference type="GO" id="GO:0016829">
    <property type="term" value="F:lyase activity"/>
    <property type="evidence" value="ECO:0007669"/>
    <property type="project" value="UniProtKB-KW"/>
</dbReference>
<dbReference type="NCBIfam" id="NF010624">
    <property type="entry name" value="PRK14017.1"/>
    <property type="match status" value="1"/>
</dbReference>
<gene>
    <name evidence="3" type="ORF">FB558_3498</name>
</gene>
<proteinExistence type="predicted"/>
<dbReference type="PANTHER" id="PTHR48080:SF2">
    <property type="entry name" value="D-GALACTONATE DEHYDRATASE"/>
    <property type="match status" value="1"/>
</dbReference>
<dbReference type="Pfam" id="PF13378">
    <property type="entry name" value="MR_MLE_C"/>
    <property type="match status" value="1"/>
</dbReference>
<evidence type="ECO:0000313" key="3">
    <source>
        <dbReference type="EMBL" id="TQM10974.1"/>
    </source>
</evidence>
<dbReference type="InterPro" id="IPR036849">
    <property type="entry name" value="Enolase-like_C_sf"/>
</dbReference>
<dbReference type="Proteomes" id="UP000315677">
    <property type="component" value="Unassembled WGS sequence"/>
</dbReference>
<evidence type="ECO:0000256" key="1">
    <source>
        <dbReference type="ARBA" id="ARBA00023239"/>
    </source>
</evidence>
<dbReference type="InterPro" id="IPR029017">
    <property type="entry name" value="Enolase-like_N"/>
</dbReference>
<dbReference type="SMART" id="SM00922">
    <property type="entry name" value="MR_MLE"/>
    <property type="match status" value="1"/>
</dbReference>
<dbReference type="PANTHER" id="PTHR48080">
    <property type="entry name" value="D-GALACTONATE DEHYDRATASE-RELATED"/>
    <property type="match status" value="1"/>
</dbReference>
<dbReference type="Pfam" id="PF02746">
    <property type="entry name" value="MR_MLE_N"/>
    <property type="match status" value="1"/>
</dbReference>
<feature type="domain" description="Mandelate racemase/muconate lactonizing enzyme C-terminal" evidence="2">
    <location>
        <begin position="125"/>
        <end position="230"/>
    </location>
</feature>
<protein>
    <submittedName>
        <fullName evidence="3">Galactonate dehydratase</fullName>
    </submittedName>
</protein>
<dbReference type="EMBL" id="VFPA01000002">
    <property type="protein sequence ID" value="TQM10974.1"/>
    <property type="molecule type" value="Genomic_DNA"/>
</dbReference>
<dbReference type="InterPro" id="IPR034593">
    <property type="entry name" value="DgoD-like"/>
</dbReference>
<dbReference type="Gene3D" id="3.30.390.10">
    <property type="entry name" value="Enolase-like, N-terminal domain"/>
    <property type="match status" value="1"/>
</dbReference>
<reference evidence="3 4" key="1">
    <citation type="submission" date="2019-06" db="EMBL/GenBank/DDBJ databases">
        <title>Sequencing the genomes of 1000 actinobacteria strains.</title>
        <authorList>
            <person name="Klenk H.-P."/>
        </authorList>
    </citation>
    <scope>NUCLEOTIDE SEQUENCE [LARGE SCALE GENOMIC DNA]</scope>
    <source>
        <strain evidence="3 4">DSM 45301</strain>
    </source>
</reference>
<dbReference type="InterPro" id="IPR029065">
    <property type="entry name" value="Enolase_C-like"/>
</dbReference>
<dbReference type="InterPro" id="IPR013341">
    <property type="entry name" value="Mandelate_racemase_N_dom"/>
</dbReference>
<keyword evidence="1" id="KW-0456">Lyase</keyword>
<dbReference type="SFLD" id="SFLDS00001">
    <property type="entry name" value="Enolase"/>
    <property type="match status" value="1"/>
</dbReference>
<dbReference type="SUPFAM" id="SSF51604">
    <property type="entry name" value="Enolase C-terminal domain-like"/>
    <property type="match status" value="1"/>
</dbReference>
<comment type="caution">
    <text evidence="3">The sequence shown here is derived from an EMBL/GenBank/DDBJ whole genome shotgun (WGS) entry which is preliminary data.</text>
</comment>
<evidence type="ECO:0000313" key="4">
    <source>
        <dbReference type="Proteomes" id="UP000315677"/>
    </source>
</evidence>
<evidence type="ECO:0000259" key="2">
    <source>
        <dbReference type="SMART" id="SM00922"/>
    </source>
</evidence>
<dbReference type="OrthoDB" id="5241672at2"/>
<dbReference type="RefSeq" id="WP_142054739.1">
    <property type="nucleotide sequence ID" value="NZ_VFPA01000002.1"/>
</dbReference>
<dbReference type="SUPFAM" id="SSF54826">
    <property type="entry name" value="Enolase N-terminal domain-like"/>
    <property type="match status" value="1"/>
</dbReference>
<accession>A0A543DNS0</accession>
<dbReference type="SFLD" id="SFLDG00179">
    <property type="entry name" value="mandelate_racemase"/>
    <property type="match status" value="1"/>
</dbReference>
<dbReference type="Gene3D" id="3.20.20.120">
    <property type="entry name" value="Enolase-like C-terminal domain"/>
    <property type="match status" value="1"/>
</dbReference>
<sequence>MKIVGYELFLVEPRWLFLRLDTDEGVSGWGEPIVEGRAATTARGVEEAMEYLVGQDASRIEDHWQVLTKAGFYRGGPVLGSVTAGIDQALWDIAGHALGVPVHQLLGGPVRDRVRVYGWVHGSEPAELADAARAQVERGLTAVKMNPSELLAPLDTPAAVQRVVDRVAAVRDAVGPQVDVAIDCHGRFSTAMSRRVLPLLEPLLPLFVEEPVLPEHTRDLDAVVRSTTIPVATGERLFSRWDFRAAFEAGIAVAQPDVSHAGGISETRRIAAMAEVHDVLLAPHCPLGPIALAASLQVDFATPNFLIQEQSLGIGYGDDSADVGGLLGYLVDPAPFTFVDGSIARPTAPGLGIEVDEAAVRRAAERGHAWRTPLWRHADGSLAAW</sequence>
<dbReference type="InterPro" id="IPR013342">
    <property type="entry name" value="Mandelate_racemase_C"/>
</dbReference>
<dbReference type="AlphaFoldDB" id="A0A543DNS0"/>
<organism evidence="3 4">
    <name type="scientific">Pseudonocardia kunmingensis</name>
    <dbReference type="NCBI Taxonomy" id="630975"/>
    <lineage>
        <taxon>Bacteria</taxon>
        <taxon>Bacillati</taxon>
        <taxon>Actinomycetota</taxon>
        <taxon>Actinomycetes</taxon>
        <taxon>Pseudonocardiales</taxon>
        <taxon>Pseudonocardiaceae</taxon>
        <taxon>Pseudonocardia</taxon>
    </lineage>
</organism>